<gene>
    <name evidence="2" type="ORF">SAMN05444266_102616</name>
</gene>
<dbReference type="AlphaFoldDB" id="A0A1M6Z547"/>
<dbReference type="STRING" id="1419482.SAMN05444266_102616"/>
<dbReference type="PANTHER" id="PTHR38011">
    <property type="entry name" value="DIHYDROFOLATE REDUCTASE FAMILY PROTEIN (AFU_ORTHOLOGUE AFUA_8G06820)"/>
    <property type="match status" value="1"/>
</dbReference>
<dbReference type="Gene3D" id="3.40.430.10">
    <property type="entry name" value="Dihydrofolate Reductase, subunit A"/>
    <property type="match status" value="1"/>
</dbReference>
<dbReference type="Proteomes" id="UP000184420">
    <property type="component" value="Unassembled WGS sequence"/>
</dbReference>
<evidence type="ECO:0000313" key="2">
    <source>
        <dbReference type="EMBL" id="SHL25523.1"/>
    </source>
</evidence>
<dbReference type="GO" id="GO:0008703">
    <property type="term" value="F:5-amino-6-(5-phosphoribosylamino)uracil reductase activity"/>
    <property type="evidence" value="ECO:0007669"/>
    <property type="project" value="InterPro"/>
</dbReference>
<organism evidence="2 3">
    <name type="scientific">Chitinophaga jiangningensis</name>
    <dbReference type="NCBI Taxonomy" id="1419482"/>
    <lineage>
        <taxon>Bacteria</taxon>
        <taxon>Pseudomonadati</taxon>
        <taxon>Bacteroidota</taxon>
        <taxon>Chitinophagia</taxon>
        <taxon>Chitinophagales</taxon>
        <taxon>Chitinophagaceae</taxon>
        <taxon>Chitinophaga</taxon>
    </lineage>
</organism>
<dbReference type="PANTHER" id="PTHR38011:SF11">
    <property type="entry name" value="2,5-DIAMINO-6-RIBOSYLAMINO-4(3H)-PYRIMIDINONE 5'-PHOSPHATE REDUCTASE"/>
    <property type="match status" value="1"/>
</dbReference>
<accession>A0A1M6Z547</accession>
<dbReference type="Pfam" id="PF01872">
    <property type="entry name" value="RibD_C"/>
    <property type="match status" value="1"/>
</dbReference>
<dbReference type="GO" id="GO:0009231">
    <property type="term" value="P:riboflavin biosynthetic process"/>
    <property type="evidence" value="ECO:0007669"/>
    <property type="project" value="InterPro"/>
</dbReference>
<dbReference type="InterPro" id="IPR002734">
    <property type="entry name" value="RibDG_C"/>
</dbReference>
<dbReference type="InterPro" id="IPR050765">
    <property type="entry name" value="Riboflavin_Biosynth_HTPR"/>
</dbReference>
<sequence>MRKIKLYIAVSLDGYIATTNDNLDWLINFPVLEGVDYGYAAFLAGIDTCLMGNETYRWLQRNQEEWAYPDLTTYVFTRHANTLEAPYVKFFSGDIPALVKELKSGTGKDIWLMGGGQINSILLEAGLIDEMIITHMPVTLGTGKPLFGATISQQQFKLTNLEKYNNGVTQMQYSK</sequence>
<dbReference type="OrthoDB" id="195113at2"/>
<name>A0A1M6Z547_9BACT</name>
<evidence type="ECO:0000259" key="1">
    <source>
        <dbReference type="Pfam" id="PF01872"/>
    </source>
</evidence>
<feature type="domain" description="Bacterial bifunctional deaminase-reductase C-terminal" evidence="1">
    <location>
        <begin position="3"/>
        <end position="168"/>
    </location>
</feature>
<dbReference type="InterPro" id="IPR024072">
    <property type="entry name" value="DHFR-like_dom_sf"/>
</dbReference>
<dbReference type="EMBL" id="FRBL01000002">
    <property type="protein sequence ID" value="SHL25523.1"/>
    <property type="molecule type" value="Genomic_DNA"/>
</dbReference>
<dbReference type="RefSeq" id="WP_073079598.1">
    <property type="nucleotide sequence ID" value="NZ_FRBL01000002.1"/>
</dbReference>
<protein>
    <submittedName>
        <fullName evidence="2">Dihydrofolate reductase</fullName>
    </submittedName>
</protein>
<dbReference type="SUPFAM" id="SSF53597">
    <property type="entry name" value="Dihydrofolate reductase-like"/>
    <property type="match status" value="1"/>
</dbReference>
<evidence type="ECO:0000313" key="3">
    <source>
        <dbReference type="Proteomes" id="UP000184420"/>
    </source>
</evidence>
<proteinExistence type="predicted"/>
<reference evidence="2 3" key="1">
    <citation type="submission" date="2016-11" db="EMBL/GenBank/DDBJ databases">
        <authorList>
            <person name="Jaros S."/>
            <person name="Januszkiewicz K."/>
            <person name="Wedrychowicz H."/>
        </authorList>
    </citation>
    <scope>NUCLEOTIDE SEQUENCE [LARGE SCALE GENOMIC DNA]</scope>
    <source>
        <strain evidence="2 3">DSM 27406</strain>
    </source>
</reference>
<keyword evidence="3" id="KW-1185">Reference proteome</keyword>